<gene>
    <name evidence="1" type="ORF">PGLA2088_LOCUS29462</name>
</gene>
<comment type="caution">
    <text evidence="1">The sequence shown here is derived from an EMBL/GenBank/DDBJ whole genome shotgun (WGS) entry which is preliminary data.</text>
</comment>
<proteinExistence type="predicted"/>
<evidence type="ECO:0000313" key="2">
    <source>
        <dbReference type="Proteomes" id="UP000626109"/>
    </source>
</evidence>
<accession>A0A813K327</accession>
<feature type="non-terminal residue" evidence="1">
    <location>
        <position position="1"/>
    </location>
</feature>
<organism evidence="1 2">
    <name type="scientific">Polarella glacialis</name>
    <name type="common">Dinoflagellate</name>
    <dbReference type="NCBI Taxonomy" id="89957"/>
    <lineage>
        <taxon>Eukaryota</taxon>
        <taxon>Sar</taxon>
        <taxon>Alveolata</taxon>
        <taxon>Dinophyceae</taxon>
        <taxon>Suessiales</taxon>
        <taxon>Suessiaceae</taxon>
        <taxon>Polarella</taxon>
    </lineage>
</organism>
<dbReference type="Proteomes" id="UP000626109">
    <property type="component" value="Unassembled WGS sequence"/>
</dbReference>
<name>A0A813K327_POLGL</name>
<reference evidence="1" key="1">
    <citation type="submission" date="2021-02" db="EMBL/GenBank/DDBJ databases">
        <authorList>
            <person name="Dougan E. K."/>
            <person name="Rhodes N."/>
            <person name="Thang M."/>
            <person name="Chan C."/>
        </authorList>
    </citation>
    <scope>NUCLEOTIDE SEQUENCE</scope>
</reference>
<dbReference type="EMBL" id="CAJNNW010028326">
    <property type="protein sequence ID" value="CAE8695642.1"/>
    <property type="molecule type" value="Genomic_DNA"/>
</dbReference>
<protein>
    <submittedName>
        <fullName evidence="1">Uncharacterized protein</fullName>
    </submittedName>
</protein>
<dbReference type="AlphaFoldDB" id="A0A813K327"/>
<sequence>VQKGIAYNDRVSERRPIIEVAHLLAHKICSSTTIATQCWACWGLCMARRSQLCSVGPLPGRCRRCGAKWGIRD</sequence>
<evidence type="ECO:0000313" key="1">
    <source>
        <dbReference type="EMBL" id="CAE8695642.1"/>
    </source>
</evidence>